<dbReference type="Proteomes" id="UP000032483">
    <property type="component" value="Unassembled WGS sequence"/>
</dbReference>
<sequence>MSKKNKRGRATTRAEPRPQSLAWVCSSDAWESLACKGYTSLSQNPEICAAVDTIAKLIASMTIHLMENTNDGDIRIKNELSRKIDINPNDNMTRSTFIHWVVKNLILEGNGNVVVYPDTHRGILMDLIPIPPALTAFVPNGLWDYQVMIDGREYDPNDVLHFVLNPGSFYPWKGEGYRVALADVANNLRQAAKTEKGFMESKWKPSLIVKVDALTEEFASPDGRKKLLDSYINTNSAGEPWLIPAEQFSVEQVKPLTLSDLALSDMVTLDKRTVASILGVPPFVLGIGDFHRDAWNNFINSTIMPMARVIEQEMTKKLLYNPDWFFRFNSRSLYNYDLKDTAAVADDQFVRGIMTGNEVRDWIGLSPLPGLNELVILENYIPRGMIGEQNKLNGGGSE</sequence>
<dbReference type="InterPro" id="IPR006944">
    <property type="entry name" value="Phage/GTA_portal"/>
</dbReference>
<evidence type="ECO:0000313" key="1">
    <source>
        <dbReference type="EMBL" id="KJF38534.1"/>
    </source>
</evidence>
<dbReference type="NCBIfam" id="TIGR01537">
    <property type="entry name" value="portal_HK97"/>
    <property type="match status" value="1"/>
</dbReference>
<dbReference type="GeneID" id="42858354"/>
<name>A0A0D8IVL0_9FIRM</name>
<proteinExistence type="predicted"/>
<organism evidence="1 2">
    <name type="scientific">Ruthenibacterium lactatiformans</name>
    <dbReference type="NCBI Taxonomy" id="1550024"/>
    <lineage>
        <taxon>Bacteria</taxon>
        <taxon>Bacillati</taxon>
        <taxon>Bacillota</taxon>
        <taxon>Clostridia</taxon>
        <taxon>Eubacteriales</taxon>
        <taxon>Oscillospiraceae</taxon>
        <taxon>Ruthenibacterium</taxon>
    </lineage>
</organism>
<dbReference type="PATRIC" id="fig|1550024.3.peg.4025"/>
<dbReference type="AlphaFoldDB" id="A0A0D8IVL0"/>
<comment type="caution">
    <text evidence="1">The sequence shown here is derived from an EMBL/GenBank/DDBJ whole genome shotgun (WGS) entry which is preliminary data.</text>
</comment>
<dbReference type="InterPro" id="IPR006427">
    <property type="entry name" value="Portal_HK97"/>
</dbReference>
<gene>
    <name evidence="1" type="ORF">TQ39_17590</name>
</gene>
<dbReference type="RefSeq" id="WP_050006492.1">
    <property type="nucleotide sequence ID" value="NZ_JXXK01000039.1"/>
</dbReference>
<reference evidence="1" key="1">
    <citation type="submission" date="2015-02" db="EMBL/GenBank/DDBJ databases">
        <title>A novel member of the family Ruminococcaceae isolated from human feces.</title>
        <authorList>
            <person name="Shkoporov A.N."/>
            <person name="Chaplin A.V."/>
            <person name="Motuzova O.V."/>
            <person name="Kafarskaia L.I."/>
            <person name="Khokhlova E.V."/>
            <person name="Efimov B.A."/>
        </authorList>
    </citation>
    <scope>NUCLEOTIDE SEQUENCE [LARGE SCALE GENOMIC DNA]</scope>
    <source>
        <strain evidence="1">585-1</strain>
    </source>
</reference>
<dbReference type="EMBL" id="JXXK01000039">
    <property type="protein sequence ID" value="KJF38534.1"/>
    <property type="molecule type" value="Genomic_DNA"/>
</dbReference>
<dbReference type="Pfam" id="PF04860">
    <property type="entry name" value="Phage_portal"/>
    <property type="match status" value="1"/>
</dbReference>
<evidence type="ECO:0000313" key="2">
    <source>
        <dbReference type="Proteomes" id="UP000032483"/>
    </source>
</evidence>
<protein>
    <submittedName>
        <fullName evidence="1">Phage portal protein</fullName>
    </submittedName>
</protein>
<keyword evidence="2" id="KW-1185">Reference proteome</keyword>
<accession>A0A0D8IVL0</accession>